<feature type="region of interest" description="Disordered" evidence="1">
    <location>
        <begin position="1"/>
        <end position="20"/>
    </location>
</feature>
<dbReference type="Proteomes" id="UP000641932">
    <property type="component" value="Unassembled WGS sequence"/>
</dbReference>
<comment type="caution">
    <text evidence="2">The sequence shown here is derived from an EMBL/GenBank/DDBJ whole genome shotgun (WGS) entry which is preliminary data.</text>
</comment>
<dbReference type="AlphaFoldDB" id="A0A917ZXA3"/>
<proteinExistence type="predicted"/>
<evidence type="ECO:0000256" key="1">
    <source>
        <dbReference type="SAM" id="MobiDB-lite"/>
    </source>
</evidence>
<accession>A0A917ZXA3</accession>
<keyword evidence="3" id="KW-1185">Reference proteome</keyword>
<organism evidence="2 3">
    <name type="scientific">Wenjunlia tyrosinilytica</name>
    <dbReference type="NCBI Taxonomy" id="1544741"/>
    <lineage>
        <taxon>Bacteria</taxon>
        <taxon>Bacillati</taxon>
        <taxon>Actinomycetota</taxon>
        <taxon>Actinomycetes</taxon>
        <taxon>Kitasatosporales</taxon>
        <taxon>Streptomycetaceae</taxon>
        <taxon>Wenjunlia</taxon>
    </lineage>
</organism>
<feature type="compositionally biased region" description="Low complexity" evidence="1">
    <location>
        <begin position="1"/>
        <end position="19"/>
    </location>
</feature>
<protein>
    <recommendedName>
        <fullName evidence="4">Transferase</fullName>
    </recommendedName>
</protein>
<gene>
    <name evidence="2" type="ORF">GCM10012280_52100</name>
</gene>
<sequence length="296" mass="31392">MTTTGVTATTGTTAAAGQGPRADCVVDTAGGLALELTLPGAHEPRLLLRLRPPKGKDPERRPCHEVEMAPAGDGLRWLAVVDRRSLALGEGTLEEGALEEGRWDLFVVDGEGEPAQVRAGINDVRALVERERDRSASPIAVRIPYATKTGHLAVRAWLRPVHAEAGEIRVGDSSLTVHATVFGADPGPEAAAVARLRGSKGRERVETPVTAEGGGGGGGGAFSFTLDLRELARAPAVWDLCVRLSHGGSVVRIGRLLDDVPDKKKIFVYPGVRVDALEARPYFTLDNDLSVDVRVV</sequence>
<dbReference type="EMBL" id="BMMS01000025">
    <property type="protein sequence ID" value="GGO95279.1"/>
    <property type="molecule type" value="Genomic_DNA"/>
</dbReference>
<evidence type="ECO:0008006" key="4">
    <source>
        <dbReference type="Google" id="ProtNLM"/>
    </source>
</evidence>
<evidence type="ECO:0000313" key="3">
    <source>
        <dbReference type="Proteomes" id="UP000641932"/>
    </source>
</evidence>
<evidence type="ECO:0000313" key="2">
    <source>
        <dbReference type="EMBL" id="GGO95279.1"/>
    </source>
</evidence>
<name>A0A917ZXA3_9ACTN</name>
<reference evidence="2" key="1">
    <citation type="journal article" date="2014" name="Int. J. Syst. Evol. Microbiol.">
        <title>Complete genome sequence of Corynebacterium casei LMG S-19264T (=DSM 44701T), isolated from a smear-ripened cheese.</title>
        <authorList>
            <consortium name="US DOE Joint Genome Institute (JGI-PGF)"/>
            <person name="Walter F."/>
            <person name="Albersmeier A."/>
            <person name="Kalinowski J."/>
            <person name="Ruckert C."/>
        </authorList>
    </citation>
    <scope>NUCLEOTIDE SEQUENCE</scope>
    <source>
        <strain evidence="2">CGMCC 4.7201</strain>
    </source>
</reference>
<reference evidence="2" key="2">
    <citation type="submission" date="2020-09" db="EMBL/GenBank/DDBJ databases">
        <authorList>
            <person name="Sun Q."/>
            <person name="Zhou Y."/>
        </authorList>
    </citation>
    <scope>NUCLEOTIDE SEQUENCE</scope>
    <source>
        <strain evidence="2">CGMCC 4.7201</strain>
    </source>
</reference>
<dbReference type="RefSeq" id="WP_189134227.1">
    <property type="nucleotide sequence ID" value="NZ_BMMS01000025.1"/>
</dbReference>